<name>A0A382JBA3_9ZZZZ</name>
<dbReference type="EMBL" id="UINC01072991">
    <property type="protein sequence ID" value="SVC09038.1"/>
    <property type="molecule type" value="Genomic_DNA"/>
</dbReference>
<feature type="region of interest" description="Disordered" evidence="1">
    <location>
        <begin position="1"/>
        <end position="28"/>
    </location>
</feature>
<proteinExistence type="predicted"/>
<evidence type="ECO:0000256" key="1">
    <source>
        <dbReference type="SAM" id="MobiDB-lite"/>
    </source>
</evidence>
<feature type="compositionally biased region" description="Basic residues" evidence="1">
    <location>
        <begin position="63"/>
        <end position="78"/>
    </location>
</feature>
<evidence type="ECO:0000313" key="2">
    <source>
        <dbReference type="EMBL" id="SVC09038.1"/>
    </source>
</evidence>
<dbReference type="AlphaFoldDB" id="A0A382JBA3"/>
<feature type="non-terminal residue" evidence="2">
    <location>
        <position position="90"/>
    </location>
</feature>
<feature type="non-terminal residue" evidence="2">
    <location>
        <position position="1"/>
    </location>
</feature>
<organism evidence="2">
    <name type="scientific">marine metagenome</name>
    <dbReference type="NCBI Taxonomy" id="408172"/>
    <lineage>
        <taxon>unclassified sequences</taxon>
        <taxon>metagenomes</taxon>
        <taxon>ecological metagenomes</taxon>
    </lineage>
</organism>
<reference evidence="2" key="1">
    <citation type="submission" date="2018-05" db="EMBL/GenBank/DDBJ databases">
        <authorList>
            <person name="Lanie J.A."/>
            <person name="Ng W.-L."/>
            <person name="Kazmierczak K.M."/>
            <person name="Andrzejewski T.M."/>
            <person name="Davidsen T.M."/>
            <person name="Wayne K.J."/>
            <person name="Tettelin H."/>
            <person name="Glass J.I."/>
            <person name="Rusch D."/>
            <person name="Podicherti R."/>
            <person name="Tsui H.-C.T."/>
            <person name="Winkler M.E."/>
        </authorList>
    </citation>
    <scope>NUCLEOTIDE SEQUENCE</scope>
</reference>
<sequence length="90" mass="10527">RLERRTGRHFPRGKGLRGQGHGRKGRDDRRWLRRLRPFGQGSHYFLQNGQATCFTRGIHRHLRLHGGRRREQAKKRPGSHAGRGPEEGKM</sequence>
<accession>A0A382JBA3</accession>
<gene>
    <name evidence="2" type="ORF">METZ01_LOCUS261892</name>
</gene>
<protein>
    <submittedName>
        <fullName evidence="2">Uncharacterized protein</fullName>
    </submittedName>
</protein>
<feature type="region of interest" description="Disordered" evidence="1">
    <location>
        <begin position="63"/>
        <end position="90"/>
    </location>
</feature>
<feature type="compositionally biased region" description="Basic residues" evidence="1">
    <location>
        <begin position="1"/>
        <end position="24"/>
    </location>
</feature>